<evidence type="ECO:0000256" key="2">
    <source>
        <dbReference type="ARBA" id="ARBA00022448"/>
    </source>
</evidence>
<dbReference type="AlphaFoldDB" id="A0AA35S9P1"/>
<feature type="transmembrane region" description="Helical" evidence="8">
    <location>
        <begin position="79"/>
        <end position="100"/>
    </location>
</feature>
<evidence type="ECO:0000256" key="7">
    <source>
        <dbReference type="SAM" id="MobiDB-lite"/>
    </source>
</evidence>
<evidence type="ECO:0000256" key="8">
    <source>
        <dbReference type="SAM" id="Phobius"/>
    </source>
</evidence>
<sequence length="187" mass="21515">MNVLPGDPLVAMFGFEGFAKLSPHDRQRIMEQLGFADPLWKQYAHWMQDIFMGNLGESFFKGEPVMQKITRHGPLTAEIAILSVIISWAVGLPVGAIGAMKRKNEKQKKKKKQEKRNKKKKKKAQHKRLDYAGRLFTTLFLAVPSFWLGLLVVLALLLLFDWKAPIQVVHIWDNPRENLEIVWGDRP</sequence>
<keyword evidence="5 8" id="KW-1133">Transmembrane helix</keyword>
<dbReference type="GO" id="GO:0005886">
    <property type="term" value="C:plasma membrane"/>
    <property type="evidence" value="ECO:0007669"/>
    <property type="project" value="UniProtKB-SubCell"/>
</dbReference>
<keyword evidence="4 8" id="KW-0812">Transmembrane</keyword>
<keyword evidence="3" id="KW-1003">Cell membrane</keyword>
<evidence type="ECO:0000256" key="6">
    <source>
        <dbReference type="ARBA" id="ARBA00023136"/>
    </source>
</evidence>
<name>A0AA35S9P1_GEOBA</name>
<keyword evidence="6 8" id="KW-0472">Membrane</keyword>
<evidence type="ECO:0000313" key="9">
    <source>
        <dbReference type="EMBL" id="CAI8024516.1"/>
    </source>
</evidence>
<keyword evidence="2" id="KW-0813">Transport</keyword>
<keyword evidence="10" id="KW-1185">Reference proteome</keyword>
<organism evidence="9 10">
    <name type="scientific">Geodia barretti</name>
    <name type="common">Barrett's horny sponge</name>
    <dbReference type="NCBI Taxonomy" id="519541"/>
    <lineage>
        <taxon>Eukaryota</taxon>
        <taxon>Metazoa</taxon>
        <taxon>Porifera</taxon>
        <taxon>Demospongiae</taxon>
        <taxon>Heteroscleromorpha</taxon>
        <taxon>Tetractinellida</taxon>
        <taxon>Astrophorina</taxon>
        <taxon>Geodiidae</taxon>
        <taxon>Geodia</taxon>
    </lineage>
</organism>
<gene>
    <name evidence="9" type="ORF">GBAR_LOCUS14238</name>
</gene>
<feature type="transmembrane region" description="Helical" evidence="8">
    <location>
        <begin position="131"/>
        <end position="160"/>
    </location>
</feature>
<reference evidence="9" key="1">
    <citation type="submission" date="2023-03" db="EMBL/GenBank/DDBJ databases">
        <authorList>
            <person name="Steffen K."/>
            <person name="Cardenas P."/>
        </authorList>
    </citation>
    <scope>NUCLEOTIDE SEQUENCE</scope>
</reference>
<protein>
    <submittedName>
        <fullName evidence="9">Oligopeptide transport system permease protein AppB</fullName>
    </submittedName>
</protein>
<evidence type="ECO:0000256" key="3">
    <source>
        <dbReference type="ARBA" id="ARBA00022475"/>
    </source>
</evidence>
<evidence type="ECO:0000313" key="10">
    <source>
        <dbReference type="Proteomes" id="UP001174909"/>
    </source>
</evidence>
<dbReference type="PANTHER" id="PTHR43163">
    <property type="entry name" value="DIPEPTIDE TRANSPORT SYSTEM PERMEASE PROTEIN DPPB-RELATED"/>
    <property type="match status" value="1"/>
</dbReference>
<proteinExistence type="predicted"/>
<dbReference type="GO" id="GO:0071916">
    <property type="term" value="F:dipeptide transmembrane transporter activity"/>
    <property type="evidence" value="ECO:0007669"/>
    <property type="project" value="TreeGrafter"/>
</dbReference>
<feature type="region of interest" description="Disordered" evidence="7">
    <location>
        <begin position="102"/>
        <end position="126"/>
    </location>
</feature>
<evidence type="ECO:0000256" key="5">
    <source>
        <dbReference type="ARBA" id="ARBA00022989"/>
    </source>
</evidence>
<comment type="subcellular location">
    <subcellularLocation>
        <location evidence="1">Cell membrane</location>
        <topology evidence="1">Multi-pass membrane protein</topology>
    </subcellularLocation>
</comment>
<dbReference type="InterPro" id="IPR035906">
    <property type="entry name" value="MetI-like_sf"/>
</dbReference>
<evidence type="ECO:0000256" key="1">
    <source>
        <dbReference type="ARBA" id="ARBA00004651"/>
    </source>
</evidence>
<accession>A0AA35S9P1</accession>
<dbReference type="Proteomes" id="UP001174909">
    <property type="component" value="Unassembled WGS sequence"/>
</dbReference>
<comment type="caution">
    <text evidence="9">The sequence shown here is derived from an EMBL/GenBank/DDBJ whole genome shotgun (WGS) entry which is preliminary data.</text>
</comment>
<dbReference type="Gene3D" id="1.10.3720.10">
    <property type="entry name" value="MetI-like"/>
    <property type="match status" value="1"/>
</dbReference>
<evidence type="ECO:0000256" key="4">
    <source>
        <dbReference type="ARBA" id="ARBA00022692"/>
    </source>
</evidence>
<dbReference type="PANTHER" id="PTHR43163:SF6">
    <property type="entry name" value="DIPEPTIDE TRANSPORT SYSTEM PERMEASE PROTEIN DPPB-RELATED"/>
    <property type="match status" value="1"/>
</dbReference>
<dbReference type="EMBL" id="CASHTH010002083">
    <property type="protein sequence ID" value="CAI8024516.1"/>
    <property type="molecule type" value="Genomic_DNA"/>
</dbReference>